<protein>
    <submittedName>
        <fullName evidence="4">227 kDa spindle- and centromere-associated protein-like</fullName>
    </submittedName>
</protein>
<feature type="coiled-coil region" evidence="1">
    <location>
        <begin position="85"/>
        <end position="112"/>
    </location>
</feature>
<dbReference type="AlphaFoldDB" id="A0A1U7WR86"/>
<feature type="compositionally biased region" description="Acidic residues" evidence="2">
    <location>
        <begin position="334"/>
        <end position="345"/>
    </location>
</feature>
<feature type="coiled-coil region" evidence="1">
    <location>
        <begin position="27"/>
        <end position="54"/>
    </location>
</feature>
<accession>A0A1U7WR86</accession>
<evidence type="ECO:0000256" key="2">
    <source>
        <dbReference type="SAM" id="MobiDB-lite"/>
    </source>
</evidence>
<name>A0A1U7WR86_NICSY</name>
<evidence type="ECO:0000313" key="4">
    <source>
        <dbReference type="RefSeq" id="XP_009777194.1"/>
    </source>
</evidence>
<reference evidence="3" key="1">
    <citation type="journal article" date="2013" name="Genome Biol.">
        <title>Reference genomes and transcriptomes of Nicotiana sylvestris and Nicotiana tomentosiformis.</title>
        <authorList>
            <person name="Sierro N."/>
            <person name="Battey J.N."/>
            <person name="Ouadi S."/>
            <person name="Bovet L."/>
            <person name="Goepfert S."/>
            <person name="Bakaher N."/>
            <person name="Peitsch M.C."/>
            <person name="Ivanov N.V."/>
        </authorList>
    </citation>
    <scope>NUCLEOTIDE SEQUENCE [LARGE SCALE GENOMIC DNA]</scope>
</reference>
<organism evidence="3 4">
    <name type="scientific">Nicotiana sylvestris</name>
    <name type="common">Wood tobacco</name>
    <name type="synonym">South American tobacco</name>
    <dbReference type="NCBI Taxonomy" id="4096"/>
    <lineage>
        <taxon>Eukaryota</taxon>
        <taxon>Viridiplantae</taxon>
        <taxon>Streptophyta</taxon>
        <taxon>Embryophyta</taxon>
        <taxon>Tracheophyta</taxon>
        <taxon>Spermatophyta</taxon>
        <taxon>Magnoliopsida</taxon>
        <taxon>eudicotyledons</taxon>
        <taxon>Gunneridae</taxon>
        <taxon>Pentapetalae</taxon>
        <taxon>asterids</taxon>
        <taxon>lamiids</taxon>
        <taxon>Solanales</taxon>
        <taxon>Solanaceae</taxon>
        <taxon>Nicotianoideae</taxon>
        <taxon>Nicotianeae</taxon>
        <taxon>Nicotiana</taxon>
    </lineage>
</organism>
<evidence type="ECO:0000256" key="1">
    <source>
        <dbReference type="SAM" id="Coils"/>
    </source>
</evidence>
<feature type="coiled-coil region" evidence="1">
    <location>
        <begin position="195"/>
        <end position="248"/>
    </location>
</feature>
<gene>
    <name evidence="4" type="primary">LOC104226817</name>
</gene>
<proteinExistence type="predicted"/>
<evidence type="ECO:0000313" key="3">
    <source>
        <dbReference type="Proteomes" id="UP000189701"/>
    </source>
</evidence>
<sequence>MFRADLSQCETKLQKTSDEGKALKLFCSQKEEELKDLRADLAKAHKNEAELDKQVIVILKEYEKEVSLSKLELVEAHLRGAREKSSAKAKRIDELEVKLAEAMAEVEMMKVTADKTVDVYLRDAEATQTELREAFDRERQSNNLAKCQSRRETLEEIHARGFELIEEIAQAKALKADARFLISSSDDDDNEDRVASREEKKVALAKLELAETQLRGAREKSSAHAKRIDELEVKLAEAMAEVEKMKVTADKTIAVYLRDAEAAQTELREAFDRERRSNNLAKCQFRRETLEEIHARGVELIEEIAQEKALKADARFLISSSDDDDNEGNQGGSDNEDGPEEESAPEGENNPGHS</sequence>
<dbReference type="Proteomes" id="UP000189701">
    <property type="component" value="Unplaced"/>
</dbReference>
<keyword evidence="3" id="KW-1185">Reference proteome</keyword>
<reference evidence="4" key="2">
    <citation type="submission" date="2025-08" db="UniProtKB">
        <authorList>
            <consortium name="RefSeq"/>
        </authorList>
    </citation>
    <scope>IDENTIFICATION</scope>
    <source>
        <tissue evidence="4">Leaf</tissue>
    </source>
</reference>
<dbReference type="RefSeq" id="XP_009777194.1">
    <property type="nucleotide sequence ID" value="XM_009778892.1"/>
</dbReference>
<feature type="region of interest" description="Disordered" evidence="2">
    <location>
        <begin position="315"/>
        <end position="354"/>
    </location>
</feature>
<keyword evidence="1" id="KW-0175">Coiled coil</keyword>